<dbReference type="Proteomes" id="UP000683360">
    <property type="component" value="Unassembled WGS sequence"/>
</dbReference>
<dbReference type="PANTHER" id="PTHR14817:SF2">
    <property type="entry name" value="COILED-COIL DOMAIN-CONTAINING PROTEIN 15"/>
    <property type="match status" value="1"/>
</dbReference>
<dbReference type="OrthoDB" id="10007210at2759"/>
<dbReference type="GO" id="GO:0005813">
    <property type="term" value="C:centrosome"/>
    <property type="evidence" value="ECO:0007669"/>
    <property type="project" value="TreeGrafter"/>
</dbReference>
<evidence type="ECO:0000313" key="3">
    <source>
        <dbReference type="Proteomes" id="UP000683360"/>
    </source>
</evidence>
<comment type="caution">
    <text evidence="2">The sequence shown here is derived from an EMBL/GenBank/DDBJ whole genome shotgun (WGS) entry which is preliminary data.</text>
</comment>
<keyword evidence="1" id="KW-0175">Coiled coil</keyword>
<accession>A0A8S3QPT7</accession>
<evidence type="ECO:0000313" key="2">
    <source>
        <dbReference type="EMBL" id="CAG2196472.1"/>
    </source>
</evidence>
<proteinExistence type="predicted"/>
<feature type="coiled-coil region" evidence="1">
    <location>
        <begin position="60"/>
        <end position="102"/>
    </location>
</feature>
<keyword evidence="3" id="KW-1185">Reference proteome</keyword>
<dbReference type="PANTHER" id="PTHR14817">
    <property type="entry name" value="COILED-COIL DOMAIN-CONTAINING PROTEIN 15"/>
    <property type="match status" value="1"/>
</dbReference>
<sequence>MASKKSKETFTVKTVNNGLRKICKPVISTDVMGNRNVEVRAVGAWVQPASAFSSEAVHAAHEEQERIQKMQEEKNARLKRFREDVKHRVSMLEKARKKQQQDNTIKAVQHEHKVVRQSAFGETAHRKDSCLVRKDNASLGMRPKSAPDGRRLQDDGTDYRAFCDQTNEVHKLTNQARRQLAKKQIVTDDFMADDLPGGVWKVSSTRDHPASRSTADPEVFDIEDSESLDLQDEEKENIETSRLKVVHFDKEPSKGETREERISRKSATTCKGTQVMRNVPRVKQVPSIYTGVQSEEEKDDQKSEHATYRRLFMDLEREQVKENIRRQEHRKRIMKLKKDKEEERKVQETASKELIEPRDPLTGESALELLVREIEEHKFVRQKVQENEQRIRKHREMERFVEALKHQLKERIGIRGKLLPAMCCCGETLWDTNPDTCANNCVFYKNHKAYAKALQSLLASCEID</sequence>
<dbReference type="EMBL" id="CAJPWZ010000558">
    <property type="protein sequence ID" value="CAG2196472.1"/>
    <property type="molecule type" value="Genomic_DNA"/>
</dbReference>
<name>A0A8S3QPT7_MYTED</name>
<gene>
    <name evidence="2" type="ORF">MEDL_11359</name>
</gene>
<feature type="coiled-coil region" evidence="1">
    <location>
        <begin position="317"/>
        <end position="353"/>
    </location>
</feature>
<evidence type="ECO:0000256" key="1">
    <source>
        <dbReference type="SAM" id="Coils"/>
    </source>
</evidence>
<dbReference type="AlphaFoldDB" id="A0A8S3QPT7"/>
<organism evidence="2 3">
    <name type="scientific">Mytilus edulis</name>
    <name type="common">Blue mussel</name>
    <dbReference type="NCBI Taxonomy" id="6550"/>
    <lineage>
        <taxon>Eukaryota</taxon>
        <taxon>Metazoa</taxon>
        <taxon>Spiralia</taxon>
        <taxon>Lophotrochozoa</taxon>
        <taxon>Mollusca</taxon>
        <taxon>Bivalvia</taxon>
        <taxon>Autobranchia</taxon>
        <taxon>Pteriomorphia</taxon>
        <taxon>Mytilida</taxon>
        <taxon>Mytiloidea</taxon>
        <taxon>Mytilidae</taxon>
        <taxon>Mytilinae</taxon>
        <taxon>Mytilus</taxon>
    </lineage>
</organism>
<protein>
    <submittedName>
        <fullName evidence="2">CCDC15</fullName>
    </submittedName>
</protein>
<reference evidence="2" key="1">
    <citation type="submission" date="2021-03" db="EMBL/GenBank/DDBJ databases">
        <authorList>
            <person name="Bekaert M."/>
        </authorList>
    </citation>
    <scope>NUCLEOTIDE SEQUENCE</scope>
</reference>
<dbReference type="InterPro" id="IPR037693">
    <property type="entry name" value="CCDC15"/>
</dbReference>